<dbReference type="CDD" id="cd02650">
    <property type="entry name" value="nuc_hydro_CaPnhB"/>
    <property type="match status" value="1"/>
</dbReference>
<sequence length="322" mass="34902">MKRKVIFDTDPGIDDSMAMLLAHASSEIELMGITTVFGNATIENATRNALYLKQRFGLTADVAMGADTPLVVAAGEPTTFVHGLNGLGDIDIPAAEYHGIDKRAAHDYIIDSVKAHPGEITLIAVGRLTNLALAVEKDPSIAGLVKEVIVMGGAFGHNGHTGNVTPFAEANIIGDPHAADRVMTADWPVTVVGLDVTQQTVMTGEYIDRLRLDSARYGEFIYRITRFYADFHQREVGMEGFYVHDSSAIVYAIAPELFDVKVGAIRVITEGPAIGHTLLKEGGKHYPIDEWSGKPKQRVCVQVDHQGVLDLYMATMVEKATV</sequence>
<dbReference type="InterPro" id="IPR036452">
    <property type="entry name" value="Ribo_hydro-like"/>
</dbReference>
<evidence type="ECO:0000259" key="3">
    <source>
        <dbReference type="Pfam" id="PF01156"/>
    </source>
</evidence>
<dbReference type="GO" id="GO:0008477">
    <property type="term" value="F:purine nucleosidase activity"/>
    <property type="evidence" value="ECO:0007669"/>
    <property type="project" value="TreeGrafter"/>
</dbReference>
<dbReference type="Gene3D" id="3.90.245.10">
    <property type="entry name" value="Ribonucleoside hydrolase-like"/>
    <property type="match status" value="1"/>
</dbReference>
<dbReference type="InterPro" id="IPR023186">
    <property type="entry name" value="IUNH"/>
</dbReference>
<dbReference type="Proteomes" id="UP000317572">
    <property type="component" value="Chromosome"/>
</dbReference>
<protein>
    <submittedName>
        <fullName evidence="4">Nucleoside hydrolase</fullName>
    </submittedName>
</protein>
<dbReference type="AlphaFoldDB" id="A0A515CUI6"/>
<evidence type="ECO:0000313" key="5">
    <source>
        <dbReference type="Proteomes" id="UP000317572"/>
    </source>
</evidence>
<dbReference type="PANTHER" id="PTHR12304:SF4">
    <property type="entry name" value="URIDINE NUCLEOSIDASE"/>
    <property type="match status" value="1"/>
</dbReference>
<gene>
    <name evidence="4" type="ORF">EGO53_08595</name>
</gene>
<dbReference type="GO" id="GO:0006152">
    <property type="term" value="P:purine nucleoside catabolic process"/>
    <property type="evidence" value="ECO:0007669"/>
    <property type="project" value="TreeGrafter"/>
</dbReference>
<keyword evidence="2" id="KW-0326">Glycosidase</keyword>
<keyword evidence="1 4" id="KW-0378">Hydrolase</keyword>
<dbReference type="GO" id="GO:0005829">
    <property type="term" value="C:cytosol"/>
    <property type="evidence" value="ECO:0007669"/>
    <property type="project" value="TreeGrafter"/>
</dbReference>
<reference evidence="4 5" key="1">
    <citation type="submission" date="2018-11" db="EMBL/GenBank/DDBJ databases">
        <title>The first complete genome of Serratia liquefaciens isolated from metalophyte plant revel distinctness adaptive mechanisms in an extreme habitat.</title>
        <authorList>
            <person name="Caneschi W.L."/>
            <person name="Sanchez A.B."/>
            <person name="Felestrino E.B."/>
            <person name="Assis R.A.B."/>
            <person name="Lemes C.G.C."/>
            <person name="Cordeiro I.F."/>
            <person name="Fonseca N.P."/>
            <person name="Villa M."/>
            <person name="Vieira I.T."/>
            <person name="Moraes L.A."/>
            <person name="Kamino L.H.Y."/>
            <person name="do Carmo F."/>
            <person name="Garcia C.M."/>
            <person name="Almeida N.F."/>
            <person name="Silva R.S."/>
            <person name="Ferro J.A."/>
            <person name="Ferro M.I.T."/>
            <person name="Varani A.M."/>
            <person name="Ferreira R.M."/>
            <person name="dos Santos V.L."/>
            <person name="Silva U.C."/>
            <person name="Setubal J.C."/>
            <person name="Moreira L.M."/>
        </authorList>
    </citation>
    <scope>NUCLEOTIDE SEQUENCE [LARGE SCALE GENOMIC DNA]</scope>
    <source>
        <strain evidence="4 5">FG3</strain>
    </source>
</reference>
<evidence type="ECO:0000256" key="1">
    <source>
        <dbReference type="ARBA" id="ARBA00022801"/>
    </source>
</evidence>
<accession>A0A515CUI6</accession>
<dbReference type="Pfam" id="PF01156">
    <property type="entry name" value="IU_nuc_hydro"/>
    <property type="match status" value="1"/>
</dbReference>
<dbReference type="SUPFAM" id="SSF53590">
    <property type="entry name" value="Nucleoside hydrolase"/>
    <property type="match status" value="1"/>
</dbReference>
<feature type="domain" description="Inosine/uridine-preferring nucleoside hydrolase" evidence="3">
    <location>
        <begin position="5"/>
        <end position="309"/>
    </location>
</feature>
<name>A0A515CUI6_SERLI</name>
<proteinExistence type="predicted"/>
<dbReference type="STRING" id="614.XJ20_10135"/>
<dbReference type="RefSeq" id="WP_142815111.1">
    <property type="nucleotide sequence ID" value="NZ_CP033893.1"/>
</dbReference>
<dbReference type="InterPro" id="IPR001910">
    <property type="entry name" value="Inosine/uridine_hydrolase_dom"/>
</dbReference>
<dbReference type="EMBL" id="CP033893">
    <property type="protein sequence ID" value="QDL31834.1"/>
    <property type="molecule type" value="Genomic_DNA"/>
</dbReference>
<evidence type="ECO:0000313" key="4">
    <source>
        <dbReference type="EMBL" id="QDL31834.1"/>
    </source>
</evidence>
<dbReference type="PANTHER" id="PTHR12304">
    <property type="entry name" value="INOSINE-URIDINE PREFERRING NUCLEOSIDE HYDROLASE"/>
    <property type="match status" value="1"/>
</dbReference>
<organism evidence="4 5">
    <name type="scientific">Serratia liquefaciens</name>
    <dbReference type="NCBI Taxonomy" id="614"/>
    <lineage>
        <taxon>Bacteria</taxon>
        <taxon>Pseudomonadati</taxon>
        <taxon>Pseudomonadota</taxon>
        <taxon>Gammaproteobacteria</taxon>
        <taxon>Enterobacterales</taxon>
        <taxon>Yersiniaceae</taxon>
        <taxon>Serratia</taxon>
    </lineage>
</organism>
<evidence type="ECO:0000256" key="2">
    <source>
        <dbReference type="ARBA" id="ARBA00023295"/>
    </source>
</evidence>